<dbReference type="InterPro" id="IPR000742">
    <property type="entry name" value="EGF"/>
</dbReference>
<proteinExistence type="predicted"/>
<keyword evidence="4" id="KW-1133">Transmembrane helix</keyword>
<reference evidence="8" key="1">
    <citation type="journal article" date="2019" name="bioRxiv">
        <title>The Genome of the Zebra Mussel, Dreissena polymorpha: A Resource for Invasive Species Research.</title>
        <authorList>
            <person name="McCartney M.A."/>
            <person name="Auch B."/>
            <person name="Kono T."/>
            <person name="Mallez S."/>
            <person name="Zhang Y."/>
            <person name="Obille A."/>
            <person name="Becker A."/>
            <person name="Abrahante J.E."/>
            <person name="Garbe J."/>
            <person name="Badalamenti J.P."/>
            <person name="Herman A."/>
            <person name="Mangelson H."/>
            <person name="Liachko I."/>
            <person name="Sullivan S."/>
            <person name="Sone E.D."/>
            <person name="Koren S."/>
            <person name="Silverstein K.A.T."/>
            <person name="Beckman K.B."/>
            <person name="Gohl D.M."/>
        </authorList>
    </citation>
    <scope>NUCLEOTIDE SEQUENCE</scope>
    <source>
        <strain evidence="8">Duluth1</strain>
        <tissue evidence="8">Whole animal</tissue>
    </source>
</reference>
<feature type="disulfide bond" evidence="3">
    <location>
        <begin position="763"/>
        <end position="773"/>
    </location>
</feature>
<comment type="caution">
    <text evidence="3">Lacks conserved residue(s) required for the propagation of feature annotation.</text>
</comment>
<evidence type="ECO:0000256" key="2">
    <source>
        <dbReference type="ARBA" id="ARBA00023157"/>
    </source>
</evidence>
<dbReference type="GO" id="GO:0005576">
    <property type="term" value="C:extracellular region"/>
    <property type="evidence" value="ECO:0007669"/>
    <property type="project" value="TreeGrafter"/>
</dbReference>
<keyword evidence="4" id="KW-0472">Membrane</keyword>
<dbReference type="Pfam" id="PF00094">
    <property type="entry name" value="VWD"/>
    <property type="match status" value="1"/>
</dbReference>
<keyword evidence="3" id="KW-0245">EGF-like domain</keyword>
<dbReference type="InterPro" id="IPR050969">
    <property type="entry name" value="Dev_Signal_Modulators"/>
</dbReference>
<evidence type="ECO:0000256" key="4">
    <source>
        <dbReference type="SAM" id="Phobius"/>
    </source>
</evidence>
<gene>
    <name evidence="8" type="ORF">DPMN_115685</name>
</gene>
<reference evidence="8" key="2">
    <citation type="submission" date="2020-11" db="EMBL/GenBank/DDBJ databases">
        <authorList>
            <person name="McCartney M.A."/>
            <person name="Auch B."/>
            <person name="Kono T."/>
            <person name="Mallez S."/>
            <person name="Becker A."/>
            <person name="Gohl D.M."/>
            <person name="Silverstein K.A.T."/>
            <person name="Koren S."/>
            <person name="Bechman K.B."/>
            <person name="Herman A."/>
            <person name="Abrahante J.E."/>
            <person name="Garbe J."/>
        </authorList>
    </citation>
    <scope>NUCLEOTIDE SEQUENCE</scope>
    <source>
        <strain evidence="8">Duluth1</strain>
        <tissue evidence="8">Whole animal</tissue>
    </source>
</reference>
<feature type="signal peptide" evidence="5">
    <location>
        <begin position="1"/>
        <end position="26"/>
    </location>
</feature>
<evidence type="ECO:0000256" key="1">
    <source>
        <dbReference type="ARBA" id="ARBA00022729"/>
    </source>
</evidence>
<dbReference type="EMBL" id="JAIWYP010000004">
    <property type="protein sequence ID" value="KAH3842190.1"/>
    <property type="molecule type" value="Genomic_DNA"/>
</dbReference>
<dbReference type="Proteomes" id="UP000828390">
    <property type="component" value="Unassembled WGS sequence"/>
</dbReference>
<sequence>MMPTNKTQMSVWTALVLTVCWTHINGCNNTSPLPNMIGRSRADLVDANSLTLIHDFYISSGWYSVTVNGAQYHMPGSDYMPDENACGTHEPIYLKANQTELDNLNENGTEKSMNLCKRTAVLKCEEGMDIKVRKCGTSIQYFLQPTNRVEAYCFDPPNLQGKDLIAYPTDVDVGVITVKPSLEFNGSTPYSVFICNFKTEPNRYYTITWKIIQDNTITITREAIAGNATFRLTESDLNAYKIIMGFNIRCGVQVSAALNGQRTPQKDSEYYFAGIKVLTPTINIPKGGSGTIVFQLTVPVGCKYNQSNLCLLNVHMRNPIGCSSGVAMQKCGLDNITMYDNRSVNSWEKDTNYSMSIYNIEKSTSDPTTFTLLLMLPERTDHAIWRGYELTPITVFIGSNIKQGTCHSRVDPHMKTADGRTFENQNTEMCRLYRHKTYNIKVEEEYGPCNNNNAKCTCGVRIQAGRNVFAIDGCKKKWLIYYVQCEGTNTLRVHEKTATRYEIFTPIGTKIDVMMDPVSETYLWFMNVEIFMSPRDFNATDGLCGTYDGNSTNDFNNATIHKKSYCFNANDPSLFQTSYVKALQDWNVEETSYCECPQGRDPNDQGGPYSPNCSLFTDMGCKNYSETKYNKCVIIKRRDVQSSKRIREINRISNTSPKVQHEPNKIKRSSVDVTISEDDARLYCTSVIRNTSAAKLGLFEFANENMTAVISDCTFDVHMGNDFTLSRPHVESVNIVVRHMLEKDPVFVQDNNALVTEFLKASCMNNCSNNGICNDQGVCECYENFHDGDCSINERTRLVITDVEGDGFCALEVDEDCTCFYLYTSKVLPTYKCQITGNMTFSDGTNKAMERQVVPGVYEDAFTAYCCIPDERSKRSANNDNVFTWTFSLSISNNGESYSLERHIVVYTPRCQDRVLNTSQFRLKPHFCYINSECVAVNTSMANDKCHACKPQTNLYNWTNNCENEGETPTNDVAIIVTIAVTTLVAFPFIVVFIYCAIKKYTARRRRRLREMQYFEHIVLPYIPPDPPRDMFVPHNILRNEGRRRNPPS</sequence>
<evidence type="ECO:0000313" key="9">
    <source>
        <dbReference type="Proteomes" id="UP000828390"/>
    </source>
</evidence>
<feature type="domain" description="VWFD" evidence="7">
    <location>
        <begin position="404"/>
        <end position="595"/>
    </location>
</feature>
<dbReference type="PANTHER" id="PTHR14949">
    <property type="entry name" value="EGF-LIKE-DOMAIN, MULTIPLE 7, 8"/>
    <property type="match status" value="1"/>
</dbReference>
<dbReference type="PROSITE" id="PS50026">
    <property type="entry name" value="EGF_3"/>
    <property type="match status" value="1"/>
</dbReference>
<evidence type="ECO:0000313" key="8">
    <source>
        <dbReference type="EMBL" id="KAH3842190.1"/>
    </source>
</evidence>
<dbReference type="GO" id="GO:0009986">
    <property type="term" value="C:cell surface"/>
    <property type="evidence" value="ECO:0007669"/>
    <property type="project" value="TreeGrafter"/>
</dbReference>
<accession>A0A9D4QTZ7</accession>
<dbReference type="InterPro" id="IPR001846">
    <property type="entry name" value="VWF_type-D"/>
</dbReference>
<dbReference type="AlphaFoldDB" id="A0A9D4QTZ7"/>
<feature type="chain" id="PRO_5038758556" evidence="5">
    <location>
        <begin position="27"/>
        <end position="1049"/>
    </location>
</feature>
<evidence type="ECO:0000256" key="3">
    <source>
        <dbReference type="PROSITE-ProRule" id="PRU00076"/>
    </source>
</evidence>
<keyword evidence="4" id="KW-0812">Transmembrane</keyword>
<feature type="transmembrane region" description="Helical" evidence="4">
    <location>
        <begin position="973"/>
        <end position="998"/>
    </location>
</feature>
<evidence type="ECO:0000256" key="5">
    <source>
        <dbReference type="SAM" id="SignalP"/>
    </source>
</evidence>
<organism evidence="8 9">
    <name type="scientific">Dreissena polymorpha</name>
    <name type="common">Zebra mussel</name>
    <name type="synonym">Mytilus polymorpha</name>
    <dbReference type="NCBI Taxonomy" id="45954"/>
    <lineage>
        <taxon>Eukaryota</taxon>
        <taxon>Metazoa</taxon>
        <taxon>Spiralia</taxon>
        <taxon>Lophotrochozoa</taxon>
        <taxon>Mollusca</taxon>
        <taxon>Bivalvia</taxon>
        <taxon>Autobranchia</taxon>
        <taxon>Heteroconchia</taxon>
        <taxon>Euheterodonta</taxon>
        <taxon>Imparidentia</taxon>
        <taxon>Neoheterodontei</taxon>
        <taxon>Myida</taxon>
        <taxon>Dreissenoidea</taxon>
        <taxon>Dreissenidae</taxon>
        <taxon>Dreissena</taxon>
    </lineage>
</organism>
<feature type="disulfide bond" evidence="3">
    <location>
        <begin position="781"/>
        <end position="790"/>
    </location>
</feature>
<feature type="domain" description="EGF-like" evidence="6">
    <location>
        <begin position="759"/>
        <end position="791"/>
    </location>
</feature>
<evidence type="ECO:0000259" key="6">
    <source>
        <dbReference type="PROSITE" id="PS50026"/>
    </source>
</evidence>
<dbReference type="PANTHER" id="PTHR14949:SF54">
    <property type="entry name" value="VWFD DOMAIN-CONTAINING PROTEIN"/>
    <property type="match status" value="1"/>
</dbReference>
<dbReference type="GO" id="GO:0005102">
    <property type="term" value="F:signaling receptor binding"/>
    <property type="evidence" value="ECO:0007669"/>
    <property type="project" value="TreeGrafter"/>
</dbReference>
<protein>
    <submittedName>
        <fullName evidence="8">Uncharacterized protein</fullName>
    </submittedName>
</protein>
<keyword evidence="1 5" id="KW-0732">Signal</keyword>
<keyword evidence="2 3" id="KW-1015">Disulfide bond</keyword>
<evidence type="ECO:0000259" key="7">
    <source>
        <dbReference type="PROSITE" id="PS51233"/>
    </source>
</evidence>
<dbReference type="PROSITE" id="PS51233">
    <property type="entry name" value="VWFD"/>
    <property type="match status" value="1"/>
</dbReference>
<dbReference type="Gene3D" id="2.60.120.260">
    <property type="entry name" value="Galactose-binding domain-like"/>
    <property type="match status" value="1"/>
</dbReference>
<name>A0A9D4QTZ7_DREPO</name>
<keyword evidence="9" id="KW-1185">Reference proteome</keyword>
<comment type="caution">
    <text evidence="8">The sequence shown here is derived from an EMBL/GenBank/DDBJ whole genome shotgun (WGS) entry which is preliminary data.</text>
</comment>